<dbReference type="RefSeq" id="WP_094263245.1">
    <property type="nucleotide sequence ID" value="NZ_NOWF01000002.1"/>
</dbReference>
<protein>
    <submittedName>
        <fullName evidence="1">Uncharacterized protein</fullName>
    </submittedName>
</protein>
<organism evidence="1 2">
    <name type="scientific">Paludifilum halophilum</name>
    <dbReference type="NCBI Taxonomy" id="1642702"/>
    <lineage>
        <taxon>Bacteria</taxon>
        <taxon>Bacillati</taxon>
        <taxon>Bacillota</taxon>
        <taxon>Bacilli</taxon>
        <taxon>Bacillales</taxon>
        <taxon>Thermoactinomycetaceae</taxon>
        <taxon>Paludifilum</taxon>
    </lineage>
</organism>
<reference evidence="1 2" key="1">
    <citation type="submission" date="2017-07" db="EMBL/GenBank/DDBJ databases">
        <title>The genome sequence of Paludifilum halophilum highlights mechanisms for microbial adaptation to high salt environemnts.</title>
        <authorList>
            <person name="Belbahri L."/>
        </authorList>
    </citation>
    <scope>NUCLEOTIDE SEQUENCE [LARGE SCALE GENOMIC DNA]</scope>
    <source>
        <strain evidence="1 2">DSM 102817</strain>
    </source>
</reference>
<sequence>MRVFPHGNMVNFKASVREMTAPELTELFNRVISEGESMIGGLIDVSRGEIYVYGHVEAVSLEGETIHFITRLENDESHQVGYHLSHLTISHETHFDIEDPTHGLLRHSVYYVTFEEEGESSRNEVTLFLTEEGKVSNPLDCVVEFWSQAGEIGRDTQFLSPGCSVSPDFKRNIRRD</sequence>
<evidence type="ECO:0000313" key="1">
    <source>
        <dbReference type="EMBL" id="OYD08897.1"/>
    </source>
</evidence>
<proteinExistence type="predicted"/>
<dbReference type="AlphaFoldDB" id="A0A235BAJ9"/>
<comment type="caution">
    <text evidence="1">The sequence shown here is derived from an EMBL/GenBank/DDBJ whole genome shotgun (WGS) entry which is preliminary data.</text>
</comment>
<gene>
    <name evidence="1" type="ORF">CHM34_03700</name>
</gene>
<keyword evidence="2" id="KW-1185">Reference proteome</keyword>
<evidence type="ECO:0000313" key="2">
    <source>
        <dbReference type="Proteomes" id="UP000215459"/>
    </source>
</evidence>
<dbReference type="Proteomes" id="UP000215459">
    <property type="component" value="Unassembled WGS sequence"/>
</dbReference>
<dbReference type="OrthoDB" id="2989126at2"/>
<name>A0A235BAJ9_9BACL</name>
<dbReference type="EMBL" id="NOWF01000002">
    <property type="protein sequence ID" value="OYD08897.1"/>
    <property type="molecule type" value="Genomic_DNA"/>
</dbReference>
<accession>A0A235BAJ9</accession>